<evidence type="ECO:0000313" key="1">
    <source>
        <dbReference type="EMBL" id="RAP34406.1"/>
    </source>
</evidence>
<protein>
    <submittedName>
        <fullName evidence="1">Uncharacterized protein</fullName>
    </submittedName>
</protein>
<dbReference type="RefSeq" id="WP_216362476.1">
    <property type="nucleotide sequence ID" value="NZ_MVJN01000018.1"/>
</dbReference>
<comment type="caution">
    <text evidence="1">The sequence shown here is derived from an EMBL/GenBank/DDBJ whole genome shotgun (WGS) entry which is preliminary data.</text>
</comment>
<proteinExistence type="predicted"/>
<organism evidence="1 2">
    <name type="scientific">Legionella quinlivanii</name>
    <dbReference type="NCBI Taxonomy" id="45073"/>
    <lineage>
        <taxon>Bacteria</taxon>
        <taxon>Pseudomonadati</taxon>
        <taxon>Pseudomonadota</taxon>
        <taxon>Gammaproteobacteria</taxon>
        <taxon>Legionellales</taxon>
        <taxon>Legionellaceae</taxon>
        <taxon>Legionella</taxon>
    </lineage>
</organism>
<sequence length="89" mass="10118">GIQQHRVPLFIPARKKFKGYSSSFFNLFNLLNKNIFLSLTAMRSKPDVPTKCRQLEVKGLGEKNINQLFRVILDDALSSVQGRYISAFG</sequence>
<dbReference type="Proteomes" id="UP000249458">
    <property type="component" value="Unassembled WGS sequence"/>
</dbReference>
<name>A0A364LF60_9GAMM</name>
<reference evidence="1 2" key="1">
    <citation type="submission" date="2017-02" db="EMBL/GenBank/DDBJ databases">
        <title>Legionella quilivanii strain from human: case report and whole genome sequencing analysis.</title>
        <authorList>
            <person name="Lalancette C."/>
            <person name="Leduc J.-M."/>
            <person name="Levesque S."/>
            <person name="Fournier E."/>
            <person name="Saoud J."/>
            <person name="Faucher S.P."/>
            <person name="Bernard K."/>
            <person name="Martineau C."/>
            <person name="Longtin J."/>
        </authorList>
    </citation>
    <scope>NUCLEOTIDE SEQUENCE [LARGE SCALE GENOMIC DNA]</scope>
    <source>
        <strain evidence="1 2">ID143958</strain>
    </source>
</reference>
<feature type="non-terminal residue" evidence="1">
    <location>
        <position position="1"/>
    </location>
</feature>
<accession>A0A364LF60</accession>
<dbReference type="EMBL" id="MVJN01000018">
    <property type="protein sequence ID" value="RAP34406.1"/>
    <property type="molecule type" value="Genomic_DNA"/>
</dbReference>
<dbReference type="AlphaFoldDB" id="A0A364LF60"/>
<evidence type="ECO:0000313" key="2">
    <source>
        <dbReference type="Proteomes" id="UP000249458"/>
    </source>
</evidence>
<gene>
    <name evidence="1" type="ORF">B1207_15830</name>
</gene>